<gene>
    <name evidence="2" type="ORF">Daus18300_011642</name>
</gene>
<sequence length="270" mass="27971">MESIIPIATLVVAAGATLAVDLSTLRRVSQNTHGPVRVPASSAPLARQAAAGAKVKKSLNWAGAVATSDRGSAKGTITVPTPEIPTDSTTPGEVHCATFWTGVDGASAQCQSILQTGIDICVQRTQNGTLDTLARSWHQFFPVPAALHDIQISFGDVVTMSVTATGRTGGVVSVENETTGKSASQTYANVSDASLCLETAEWVVERFTVDTATNSLIPFANFGNVTFENATVGGAGIQGMNITMFEMITNTSTLATCEVNGSSVVCSDKS</sequence>
<dbReference type="InterPro" id="IPR038656">
    <property type="entry name" value="Peptidase_G1_sf"/>
</dbReference>
<proteinExistence type="predicted"/>
<protein>
    <submittedName>
        <fullName evidence="2">Uncharacterized protein</fullName>
    </submittedName>
</protein>
<dbReference type="CDD" id="cd13426">
    <property type="entry name" value="Peptidase_G1"/>
    <property type="match status" value="1"/>
</dbReference>
<dbReference type="SUPFAM" id="SSF49899">
    <property type="entry name" value="Concanavalin A-like lectins/glucanases"/>
    <property type="match status" value="1"/>
</dbReference>
<dbReference type="InterPro" id="IPR000250">
    <property type="entry name" value="Peptidase_G1"/>
</dbReference>
<organism evidence="2 3">
    <name type="scientific">Diaporthe australafricana</name>
    <dbReference type="NCBI Taxonomy" id="127596"/>
    <lineage>
        <taxon>Eukaryota</taxon>
        <taxon>Fungi</taxon>
        <taxon>Dikarya</taxon>
        <taxon>Ascomycota</taxon>
        <taxon>Pezizomycotina</taxon>
        <taxon>Sordariomycetes</taxon>
        <taxon>Sordariomycetidae</taxon>
        <taxon>Diaporthales</taxon>
        <taxon>Diaporthaceae</taxon>
        <taxon>Diaporthe</taxon>
    </lineage>
</organism>
<comment type="caution">
    <text evidence="2">The sequence shown here is derived from an EMBL/GenBank/DDBJ whole genome shotgun (WGS) entry which is preliminary data.</text>
</comment>
<dbReference type="PANTHER" id="PTHR37536:SF1">
    <property type="entry name" value="ASPERGILLOPEPSIN, PUTAITVE (AFU_ORTHOLOGUE AFUA_7G01200)"/>
    <property type="match status" value="1"/>
</dbReference>
<keyword evidence="3" id="KW-1185">Reference proteome</keyword>
<accession>A0ABR3W5K2</accession>
<dbReference type="EMBL" id="JAWRVE010000145">
    <property type="protein sequence ID" value="KAL1853900.1"/>
    <property type="molecule type" value="Genomic_DNA"/>
</dbReference>
<dbReference type="Proteomes" id="UP001583177">
    <property type="component" value="Unassembled WGS sequence"/>
</dbReference>
<evidence type="ECO:0000256" key="1">
    <source>
        <dbReference type="SAM" id="MobiDB-lite"/>
    </source>
</evidence>
<evidence type="ECO:0000313" key="2">
    <source>
        <dbReference type="EMBL" id="KAL1853900.1"/>
    </source>
</evidence>
<reference evidence="2 3" key="1">
    <citation type="journal article" date="2024" name="IMA Fungus">
        <title>IMA Genome - F19 : A genome assembly and annotation guide to empower mycologists, including annotated draft genome sequences of Ceratocystis pirilliformis, Diaporthe australafricana, Fusarium ophioides, Paecilomyces lecythidis, and Sporothrix stenoceras.</title>
        <authorList>
            <person name="Aylward J."/>
            <person name="Wilson A.M."/>
            <person name="Visagie C.M."/>
            <person name="Spraker J."/>
            <person name="Barnes I."/>
            <person name="Buitendag C."/>
            <person name="Ceriani C."/>
            <person name="Del Mar Angel L."/>
            <person name="du Plessis D."/>
            <person name="Fuchs T."/>
            <person name="Gasser K."/>
            <person name="Kramer D."/>
            <person name="Li W."/>
            <person name="Munsamy K."/>
            <person name="Piso A."/>
            <person name="Price J.L."/>
            <person name="Sonnekus B."/>
            <person name="Thomas C."/>
            <person name="van der Nest A."/>
            <person name="van Dijk A."/>
            <person name="van Heerden A."/>
            <person name="van Vuuren N."/>
            <person name="Yilmaz N."/>
            <person name="Duong T.A."/>
            <person name="van der Merwe N.A."/>
            <person name="Wingfield M.J."/>
            <person name="Wingfield B.D."/>
        </authorList>
    </citation>
    <scope>NUCLEOTIDE SEQUENCE [LARGE SCALE GENOMIC DNA]</scope>
    <source>
        <strain evidence="2 3">CMW 18300</strain>
    </source>
</reference>
<name>A0ABR3W5K2_9PEZI</name>
<evidence type="ECO:0000313" key="3">
    <source>
        <dbReference type="Proteomes" id="UP001583177"/>
    </source>
</evidence>
<dbReference type="InterPro" id="IPR013320">
    <property type="entry name" value="ConA-like_dom_sf"/>
</dbReference>
<feature type="region of interest" description="Disordered" evidence="1">
    <location>
        <begin position="72"/>
        <end position="91"/>
    </location>
</feature>
<dbReference type="PANTHER" id="PTHR37536">
    <property type="entry name" value="PUTATIVE (AFU_ORTHOLOGUE AFUA_3G02970)-RELATED"/>
    <property type="match status" value="1"/>
</dbReference>
<dbReference type="Gene3D" id="2.60.120.700">
    <property type="entry name" value="Peptidase G1"/>
    <property type="match status" value="1"/>
</dbReference>
<dbReference type="Pfam" id="PF01828">
    <property type="entry name" value="Peptidase_A4"/>
    <property type="match status" value="1"/>
</dbReference>